<accession>A0A5J6TVK1</accession>
<dbReference type="GeneID" id="60324492"/>
<dbReference type="RefSeq" id="YP_009953027.1">
    <property type="nucleotide sequence ID" value="NC_051618.1"/>
</dbReference>
<dbReference type="Proteomes" id="UP000326870">
    <property type="component" value="Segment"/>
</dbReference>
<evidence type="ECO:0000313" key="2">
    <source>
        <dbReference type="Proteomes" id="UP000326870"/>
    </source>
</evidence>
<keyword evidence="2" id="KW-1185">Reference proteome</keyword>
<organism evidence="1 2">
    <name type="scientific">Mycobacterium phage Curiosium</name>
    <dbReference type="NCBI Taxonomy" id="2599859"/>
    <lineage>
        <taxon>Viruses</taxon>
        <taxon>Duplodnaviria</taxon>
        <taxon>Heunggongvirae</taxon>
        <taxon>Uroviricota</taxon>
        <taxon>Caudoviricetes</taxon>
        <taxon>Weiservirinae</taxon>
        <taxon>Anayavirus</taxon>
        <taxon>Anayavirus curiosium</taxon>
    </lineage>
</organism>
<reference evidence="1 2" key="1">
    <citation type="submission" date="2019-07" db="EMBL/GenBank/DDBJ databases">
        <authorList>
            <person name="Divens A.M."/>
            <person name="Garlena R.A."/>
            <person name="Russell D.A."/>
            <person name="Pope W.H."/>
            <person name="Jacobs-Sera D."/>
            <person name="Hatfull G.F."/>
        </authorList>
    </citation>
    <scope>NUCLEOTIDE SEQUENCE [LARGE SCALE GENOMIC DNA]</scope>
</reference>
<proteinExistence type="predicted"/>
<evidence type="ECO:0000313" key="1">
    <source>
        <dbReference type="EMBL" id="QFG14084.1"/>
    </source>
</evidence>
<gene>
    <name evidence="1" type="primary">39</name>
    <name evidence="1" type="ORF">PBI_CURIOSIUM_39</name>
</gene>
<dbReference type="KEGG" id="vg:60324492"/>
<dbReference type="EMBL" id="MN234226">
    <property type="protein sequence ID" value="QFG14084.1"/>
    <property type="molecule type" value="Genomic_DNA"/>
</dbReference>
<name>A0A5J6TVK1_9CAUD</name>
<protein>
    <submittedName>
        <fullName evidence="1">Uncharacterized protein</fullName>
    </submittedName>
</protein>
<sequence length="49" mass="5559">MTCADQLKRRYSANVRTPLVDTRRGAFLRIVDLHTGGPYCWYGNSKLTG</sequence>